<evidence type="ECO:0000256" key="10">
    <source>
        <dbReference type="ARBA" id="ARBA00022837"/>
    </source>
</evidence>
<gene>
    <name evidence="16" type="ORF">PMAYCL1PPCAC_31254</name>
</gene>
<feature type="region of interest" description="Disordered" evidence="13">
    <location>
        <begin position="188"/>
        <end position="233"/>
    </location>
</feature>
<comment type="subcellular location">
    <subcellularLocation>
        <location evidence="2">Cytoplasm</location>
    </subcellularLocation>
    <subcellularLocation>
        <location evidence="3">Golgi apparatus</location>
    </subcellularLocation>
    <subcellularLocation>
        <location evidence="1">Membrane</location>
        <topology evidence="1">Peripheral membrane protein</topology>
    </subcellularLocation>
    <subcellularLocation>
        <location evidence="4">Secreted</location>
    </subcellularLocation>
</comment>
<evidence type="ECO:0000256" key="12">
    <source>
        <dbReference type="ARBA" id="ARBA00023136"/>
    </source>
</evidence>
<evidence type="ECO:0000256" key="1">
    <source>
        <dbReference type="ARBA" id="ARBA00004170"/>
    </source>
</evidence>
<feature type="region of interest" description="Disordered" evidence="13">
    <location>
        <begin position="385"/>
        <end position="475"/>
    </location>
</feature>
<feature type="compositionally biased region" description="Low complexity" evidence="13">
    <location>
        <begin position="428"/>
        <end position="462"/>
    </location>
</feature>
<evidence type="ECO:0000256" key="11">
    <source>
        <dbReference type="ARBA" id="ARBA00023034"/>
    </source>
</evidence>
<evidence type="ECO:0000256" key="6">
    <source>
        <dbReference type="ARBA" id="ARBA00022525"/>
    </source>
</evidence>
<dbReference type="PANTHER" id="PTHR19237:SF20">
    <property type="entry name" value="NUCLEOBINDIN 1"/>
    <property type="match status" value="1"/>
</dbReference>
<keyword evidence="11" id="KW-0333">Golgi apparatus</keyword>
<keyword evidence="6" id="KW-0964">Secreted</keyword>
<dbReference type="Gene3D" id="1.10.238.10">
    <property type="entry name" value="EF-hand"/>
    <property type="match status" value="1"/>
</dbReference>
<comment type="caution">
    <text evidence="16">The sequence shown here is derived from an EMBL/GenBank/DDBJ whole genome shotgun (WGS) entry which is preliminary data.</text>
</comment>
<feature type="compositionally biased region" description="Pro residues" evidence="13">
    <location>
        <begin position="409"/>
        <end position="427"/>
    </location>
</feature>
<dbReference type="GO" id="GO:0005509">
    <property type="term" value="F:calcium ion binding"/>
    <property type="evidence" value="ECO:0007669"/>
    <property type="project" value="TreeGrafter"/>
</dbReference>
<evidence type="ECO:0000256" key="3">
    <source>
        <dbReference type="ARBA" id="ARBA00004555"/>
    </source>
</evidence>
<evidence type="ECO:0000256" key="7">
    <source>
        <dbReference type="ARBA" id="ARBA00022553"/>
    </source>
</evidence>
<evidence type="ECO:0000259" key="15">
    <source>
        <dbReference type="Pfam" id="PF25434"/>
    </source>
</evidence>
<evidence type="ECO:0000313" key="16">
    <source>
        <dbReference type="EMBL" id="GMR61059.1"/>
    </source>
</evidence>
<dbReference type="EMBL" id="BTRK01000006">
    <property type="protein sequence ID" value="GMR61059.1"/>
    <property type="molecule type" value="Genomic_DNA"/>
</dbReference>
<evidence type="ECO:0000256" key="2">
    <source>
        <dbReference type="ARBA" id="ARBA00004496"/>
    </source>
</evidence>
<accession>A0AAN5DFY6</accession>
<dbReference type="InterPro" id="IPR011992">
    <property type="entry name" value="EF-hand-dom_pair"/>
</dbReference>
<evidence type="ECO:0000313" key="17">
    <source>
        <dbReference type="Proteomes" id="UP001328107"/>
    </source>
</evidence>
<reference evidence="17" key="1">
    <citation type="submission" date="2022-10" db="EMBL/GenBank/DDBJ databases">
        <title>Genome assembly of Pristionchus species.</title>
        <authorList>
            <person name="Yoshida K."/>
            <person name="Sommer R.J."/>
        </authorList>
    </citation>
    <scope>NUCLEOTIDE SEQUENCE [LARGE SCALE GENOMIC DNA]</scope>
    <source>
        <strain evidence="17">RS5460</strain>
    </source>
</reference>
<dbReference type="Pfam" id="PF25434">
    <property type="entry name" value="NUCB1_N"/>
    <property type="match status" value="1"/>
</dbReference>
<keyword evidence="12" id="KW-0472">Membrane</keyword>
<evidence type="ECO:0000256" key="13">
    <source>
        <dbReference type="SAM" id="MobiDB-lite"/>
    </source>
</evidence>
<dbReference type="GO" id="GO:0016020">
    <property type="term" value="C:membrane"/>
    <property type="evidence" value="ECO:0007669"/>
    <property type="project" value="UniProtKB-SubCell"/>
</dbReference>
<evidence type="ECO:0000256" key="9">
    <source>
        <dbReference type="ARBA" id="ARBA00022737"/>
    </source>
</evidence>
<dbReference type="GO" id="GO:0070062">
    <property type="term" value="C:extracellular exosome"/>
    <property type="evidence" value="ECO:0007669"/>
    <property type="project" value="TreeGrafter"/>
</dbReference>
<dbReference type="AlphaFoldDB" id="A0AAN5DFY6"/>
<feature type="non-terminal residue" evidence="16">
    <location>
        <position position="1"/>
    </location>
</feature>
<name>A0AAN5DFY6_9BILA</name>
<feature type="signal peptide" evidence="14">
    <location>
        <begin position="1"/>
        <end position="19"/>
    </location>
</feature>
<keyword evidence="7" id="KW-0597">Phosphoprotein</keyword>
<dbReference type="GO" id="GO:0005794">
    <property type="term" value="C:Golgi apparatus"/>
    <property type="evidence" value="ECO:0007669"/>
    <property type="project" value="UniProtKB-SubCell"/>
</dbReference>
<keyword evidence="10" id="KW-0106">Calcium</keyword>
<feature type="region of interest" description="Disordered" evidence="13">
    <location>
        <begin position="21"/>
        <end position="58"/>
    </location>
</feature>
<evidence type="ECO:0000256" key="5">
    <source>
        <dbReference type="ARBA" id="ARBA00022490"/>
    </source>
</evidence>
<dbReference type="PANTHER" id="PTHR19237">
    <property type="entry name" value="NUCLEOBINDIN"/>
    <property type="match status" value="1"/>
</dbReference>
<evidence type="ECO:0000256" key="8">
    <source>
        <dbReference type="ARBA" id="ARBA00022729"/>
    </source>
</evidence>
<evidence type="ECO:0000256" key="4">
    <source>
        <dbReference type="ARBA" id="ARBA00004613"/>
    </source>
</evidence>
<dbReference type="PROSITE" id="PS00018">
    <property type="entry name" value="EF_HAND_1"/>
    <property type="match status" value="1"/>
</dbReference>
<dbReference type="SUPFAM" id="SSF47473">
    <property type="entry name" value="EF-hand"/>
    <property type="match status" value="1"/>
</dbReference>
<dbReference type="GO" id="GO:0005793">
    <property type="term" value="C:endoplasmic reticulum-Golgi intermediate compartment"/>
    <property type="evidence" value="ECO:0007669"/>
    <property type="project" value="TreeGrafter"/>
</dbReference>
<feature type="chain" id="PRO_5042822752" description="NUCB1-like N-terminal domain-containing protein" evidence="14">
    <location>
        <begin position="20"/>
        <end position="475"/>
    </location>
</feature>
<protein>
    <recommendedName>
        <fullName evidence="15">NUCB1-like N-terminal domain-containing protein</fullName>
    </recommendedName>
</protein>
<keyword evidence="8 14" id="KW-0732">Signal</keyword>
<evidence type="ECO:0000256" key="14">
    <source>
        <dbReference type="SAM" id="SignalP"/>
    </source>
</evidence>
<feature type="domain" description="NUCB1-like N-terminal" evidence="15">
    <location>
        <begin position="45"/>
        <end position="170"/>
    </location>
</feature>
<proteinExistence type="predicted"/>
<feature type="compositionally biased region" description="Low complexity" evidence="13">
    <location>
        <begin position="398"/>
        <end position="408"/>
    </location>
</feature>
<keyword evidence="17" id="KW-1185">Reference proteome</keyword>
<dbReference type="InterPro" id="IPR018247">
    <property type="entry name" value="EF_Hand_1_Ca_BS"/>
</dbReference>
<keyword evidence="9" id="KW-0677">Repeat</keyword>
<dbReference type="InterPro" id="IPR040250">
    <property type="entry name" value="Nucleobindin"/>
</dbReference>
<sequence>SRGMRTLLLLATLAVVAVVAPPPRREAPPPPPPDKPVDAQHNYPAGDQQQQQQHDPNQRPMYEFTYSKYLEEVVKILETDPVFNEKLRQMPEEDIKAGKIADHMDEVADPIVQRLHTLKVAELERLREQLAKQIEADGGAHNIKMPQHLDLQNWEKFGKEDLRLLIKQTVADMEEIDKQRAEQFKQYEMQKKAEEDHKLAQMPPQEREQAKHEIEEKEKRHNDHEKLKHPGGREQLEEVWEETDQMDKDNFDPRTFFNLHDINGDGFWNSDELDALFQLELDKMYNETNPDDDPREKFEEMNRMREHVVRQMDKNNDRMISLEEFMQDSEAQTPNKDQGWEDIGQQLDHNQASIITRIQRFYVYTDEELRKFEQEYAQQMGWGADAYQPVDAPPPPQQHQQQGGQPQVHNPPPVQQQPVQHQPPAPPVQQQQQQQVHAAVPPQQVDNYKAQQQQQVPVQQHQPIHDIPKDPAYGI</sequence>
<dbReference type="Proteomes" id="UP001328107">
    <property type="component" value="Unassembled WGS sequence"/>
</dbReference>
<keyword evidence="5" id="KW-0963">Cytoplasm</keyword>
<dbReference type="InterPro" id="IPR057576">
    <property type="entry name" value="NUCB1_N"/>
</dbReference>
<organism evidence="16 17">
    <name type="scientific">Pristionchus mayeri</name>
    <dbReference type="NCBI Taxonomy" id="1317129"/>
    <lineage>
        <taxon>Eukaryota</taxon>
        <taxon>Metazoa</taxon>
        <taxon>Ecdysozoa</taxon>
        <taxon>Nematoda</taxon>
        <taxon>Chromadorea</taxon>
        <taxon>Rhabditida</taxon>
        <taxon>Rhabditina</taxon>
        <taxon>Diplogasteromorpha</taxon>
        <taxon>Diplogasteroidea</taxon>
        <taxon>Neodiplogasteridae</taxon>
        <taxon>Pristionchus</taxon>
    </lineage>
</organism>